<reference evidence="1" key="2">
    <citation type="submission" date="2020-05" db="UniProtKB">
        <authorList>
            <consortium name="EnsemblMetazoa"/>
        </authorList>
    </citation>
    <scope>IDENTIFICATION</scope>
    <source>
        <strain evidence="1">IAEA</strain>
    </source>
</reference>
<name>A0A1B0A224_GLOPL</name>
<sequence length="128" mass="14533">MVVESSQFASKKYMRRISKDICTVRRISVVNSDIKNSPALSRKHSTNGLPSRKYARKRSSISSTLTRVLILNVRDLLRTPDPSERQKHGSDLDGGILLVHGVWKAVDKTEKYGFILLILKSKRPFPKL</sequence>
<dbReference type="Proteomes" id="UP000092445">
    <property type="component" value="Unassembled WGS sequence"/>
</dbReference>
<evidence type="ECO:0000313" key="1">
    <source>
        <dbReference type="EnsemblMetazoa" id="GPAI032099-PA"/>
    </source>
</evidence>
<dbReference type="AlphaFoldDB" id="A0A1B0A224"/>
<keyword evidence="2" id="KW-1185">Reference proteome</keyword>
<protein>
    <submittedName>
        <fullName evidence="1">Uncharacterized protein</fullName>
    </submittedName>
</protein>
<organism evidence="1 2">
    <name type="scientific">Glossina pallidipes</name>
    <name type="common">Tsetse fly</name>
    <dbReference type="NCBI Taxonomy" id="7398"/>
    <lineage>
        <taxon>Eukaryota</taxon>
        <taxon>Metazoa</taxon>
        <taxon>Ecdysozoa</taxon>
        <taxon>Arthropoda</taxon>
        <taxon>Hexapoda</taxon>
        <taxon>Insecta</taxon>
        <taxon>Pterygota</taxon>
        <taxon>Neoptera</taxon>
        <taxon>Endopterygota</taxon>
        <taxon>Diptera</taxon>
        <taxon>Brachycera</taxon>
        <taxon>Muscomorpha</taxon>
        <taxon>Hippoboscoidea</taxon>
        <taxon>Glossinidae</taxon>
        <taxon>Glossina</taxon>
    </lineage>
</organism>
<dbReference type="EnsemblMetazoa" id="GPAI032099-RA">
    <property type="protein sequence ID" value="GPAI032099-PA"/>
    <property type="gene ID" value="GPAI032099"/>
</dbReference>
<proteinExistence type="predicted"/>
<dbReference type="VEuPathDB" id="VectorBase:GPAI032099"/>
<evidence type="ECO:0000313" key="2">
    <source>
        <dbReference type="Proteomes" id="UP000092445"/>
    </source>
</evidence>
<reference evidence="2" key="1">
    <citation type="submission" date="2014-03" db="EMBL/GenBank/DDBJ databases">
        <authorList>
            <person name="Aksoy S."/>
            <person name="Warren W."/>
            <person name="Wilson R.K."/>
        </authorList>
    </citation>
    <scope>NUCLEOTIDE SEQUENCE [LARGE SCALE GENOMIC DNA]</scope>
    <source>
        <strain evidence="2">IAEA</strain>
    </source>
</reference>
<dbReference type="STRING" id="7398.A0A1B0A224"/>
<accession>A0A1B0A224</accession>